<keyword evidence="1" id="KW-0175">Coiled coil</keyword>
<sequence>MRREAKGASAGVAENNSGAVMAPFVSVEYRRFRESIMIDLASVAISWSRRMLARIWFLMSFVSLISVSSLLVCNQYMQPIRGLQANFAIIFIADNIRSVKSSGWPALPQSQGDSMKLTKAEYDALPEGMKALFVADGDGYKSTFMTAEEVQAEIKGLKENNAKLVSEKKAEAERRAEAERLAKEKEEAAARKNGDLEAIDKSWKDKFAKHEADTSGKIEAYRKQIHDLTIGSAAKDLASKLFGKNAGIMQRHVMDRLTLEDGEDGSLKVRVLQDGKPSALTMEELEKEFRNNADFASVLAGTPAGGAPSKPTQVVEDVKSKITMGHSFGITDLTKQAGEIIAKMGDDE</sequence>
<keyword evidence="4" id="KW-1185">Reference proteome</keyword>
<proteinExistence type="predicted"/>
<evidence type="ECO:0000313" key="3">
    <source>
        <dbReference type="EMBL" id="UGO51127.1"/>
    </source>
</evidence>
<gene>
    <name evidence="3" type="ORF">TEEEWINOT_7</name>
</gene>
<feature type="transmembrane region" description="Helical" evidence="2">
    <location>
        <begin position="55"/>
        <end position="77"/>
    </location>
</feature>
<keyword evidence="2" id="KW-1133">Transmembrane helix</keyword>
<evidence type="ECO:0000256" key="1">
    <source>
        <dbReference type="SAM" id="Coils"/>
    </source>
</evidence>
<name>A0AAE8YV32_9CAUD</name>
<reference evidence="3" key="1">
    <citation type="submission" date="2021-10" db="EMBL/GenBank/DDBJ databases">
        <authorList>
            <person name="Folsom P."/>
            <person name="Sork C."/>
            <person name="Soule S."/>
            <person name="Briscoe J.L."/>
            <person name="Stoker T."/>
            <person name="Breakwell D.P."/>
            <person name="Grose J.H."/>
        </authorList>
    </citation>
    <scope>NUCLEOTIDE SEQUENCE</scope>
</reference>
<protein>
    <submittedName>
        <fullName evidence="3">Uncharacterized protein</fullName>
    </submittedName>
</protein>
<feature type="coiled-coil region" evidence="1">
    <location>
        <begin position="147"/>
        <end position="195"/>
    </location>
</feature>
<organism evidence="3 4">
    <name type="scientific">Escherichia phage vB_EcoD_Teewinot</name>
    <dbReference type="NCBI Taxonomy" id="2894796"/>
    <lineage>
        <taxon>Viruses</taxon>
        <taxon>Duplodnaviria</taxon>
        <taxon>Heunggongvirae</taxon>
        <taxon>Uroviricota</taxon>
        <taxon>Caudoviricetes</taxon>
        <taxon>Dhillonvirus</taxon>
        <taxon>Dhillonvirus teewinot</taxon>
    </lineage>
</organism>
<keyword evidence="2" id="KW-0472">Membrane</keyword>
<accession>A0AAE8YV32</accession>
<dbReference type="EMBL" id="OK499993">
    <property type="protein sequence ID" value="UGO51127.1"/>
    <property type="molecule type" value="Genomic_DNA"/>
</dbReference>
<evidence type="ECO:0000313" key="4">
    <source>
        <dbReference type="Proteomes" id="UP000827729"/>
    </source>
</evidence>
<dbReference type="Proteomes" id="UP000827729">
    <property type="component" value="Segment"/>
</dbReference>
<keyword evidence="2" id="KW-0812">Transmembrane</keyword>
<evidence type="ECO:0000256" key="2">
    <source>
        <dbReference type="SAM" id="Phobius"/>
    </source>
</evidence>